<dbReference type="InterPro" id="IPR036047">
    <property type="entry name" value="F-box-like_dom_sf"/>
</dbReference>
<evidence type="ECO:0000259" key="5">
    <source>
        <dbReference type="PROSITE" id="PS50102"/>
    </source>
</evidence>
<dbReference type="InterPro" id="IPR012677">
    <property type="entry name" value="Nucleotide-bd_a/b_plait_sf"/>
</dbReference>
<dbReference type="Gene3D" id="3.30.70.330">
    <property type="match status" value="1"/>
</dbReference>
<feature type="domain" description="RRM" evidence="5">
    <location>
        <begin position="52"/>
        <end position="124"/>
    </location>
</feature>
<dbReference type="PANTHER" id="PTHR13318">
    <property type="entry name" value="PARTNER OF PAIRED, ISOFORM B-RELATED"/>
    <property type="match status" value="1"/>
</dbReference>
<dbReference type="AlphaFoldDB" id="A0A1B6CYQ3"/>
<evidence type="ECO:0000256" key="4">
    <source>
        <dbReference type="SAM" id="MobiDB-lite"/>
    </source>
</evidence>
<evidence type="ECO:0000256" key="3">
    <source>
        <dbReference type="PROSITE-ProRule" id="PRU00176"/>
    </source>
</evidence>
<dbReference type="SUPFAM" id="SSF54928">
    <property type="entry name" value="RNA-binding domain, RBD"/>
    <property type="match status" value="1"/>
</dbReference>
<dbReference type="GO" id="GO:0019005">
    <property type="term" value="C:SCF ubiquitin ligase complex"/>
    <property type="evidence" value="ECO:0007669"/>
    <property type="project" value="TreeGrafter"/>
</dbReference>
<dbReference type="SMART" id="SM00367">
    <property type="entry name" value="LRR_CC"/>
    <property type="match status" value="5"/>
</dbReference>
<sequence>MASWVRLEGEIETRSHTYKISVVKRKEERMRQPSGMDDEKQLVTCLDGIPVRCIFIQNIPRDAEWKSVKDIFVKYGTIRKIYLKTQGQRGFAFITFADTKSAYNALKRRIWMDRRELFVSVADSWHQPTELPDGSIALPTKVKHDNNKIDEKDDNDEDEREDNDKDGREDNDKNEREDNYKDEGDDNRAETDKLKNLNDSFESLNDRMCINILNDDCLCRIFSFLDVKWLLKTEQVCKRWQALNMIMWRSVRSVDFSTSSFLSIPLHKISLECVLRRCNSNLKVLDLTKQEKSLDYTSLGLIAKYCKNIEELYLSNIVMTDRSLPHLTNSCSSLKKILIEDCSRFSDSDLFKFFKVSTTLTSVEFIKANSLLGGCLTVLKSSPLEKLRLDDCFILDSDCVLKCLENNHSTLRHFSLNTSIRLPQHFINALVDTVPNLTSLSLSRFNPLCTTYTLVPLGKLSQLKYLNLCQNRAVTDSTIACIVKGCPELQTVNLSGAGLRTIPLDFTADGLSKLGNLKKLRNLDISYLFETDDITVINIASKNPHLKDLKCVGCPNLSDNGCISVISLSDDLENFEICGNHLITQETVKKALESVKMRSNRVPLKLIVGGTSITDFASDDIRLTVIKTDTCVSHLRPDFEMGHRMRYPFLEEEDDDNDYGDYFRNWYSDESEEIDSFYSDASPELEIFAHKC</sequence>
<feature type="region of interest" description="Disordered" evidence="4">
    <location>
        <begin position="130"/>
        <end position="191"/>
    </location>
</feature>
<dbReference type="Pfam" id="PF12937">
    <property type="entry name" value="F-box-like"/>
    <property type="match status" value="1"/>
</dbReference>
<dbReference type="PANTHER" id="PTHR13318:SF95">
    <property type="entry name" value="F-BOX PROTEIN YLR352W"/>
    <property type="match status" value="1"/>
</dbReference>
<dbReference type="GO" id="GO:0003723">
    <property type="term" value="F:RNA binding"/>
    <property type="evidence" value="ECO:0007669"/>
    <property type="project" value="UniProtKB-UniRule"/>
</dbReference>
<dbReference type="InterPro" id="IPR035979">
    <property type="entry name" value="RBD_domain_sf"/>
</dbReference>
<evidence type="ECO:0000256" key="1">
    <source>
        <dbReference type="ARBA" id="ARBA00022786"/>
    </source>
</evidence>
<dbReference type="Gene3D" id="3.80.10.10">
    <property type="entry name" value="Ribonuclease Inhibitor"/>
    <property type="match status" value="2"/>
</dbReference>
<dbReference type="Pfam" id="PF00076">
    <property type="entry name" value="RRM_1"/>
    <property type="match status" value="1"/>
</dbReference>
<dbReference type="InterPro" id="IPR000504">
    <property type="entry name" value="RRM_dom"/>
</dbReference>
<feature type="compositionally biased region" description="Acidic residues" evidence="4">
    <location>
        <begin position="152"/>
        <end position="161"/>
    </location>
</feature>
<feature type="compositionally biased region" description="Basic and acidic residues" evidence="4">
    <location>
        <begin position="142"/>
        <end position="151"/>
    </location>
</feature>
<feature type="compositionally biased region" description="Basic and acidic residues" evidence="4">
    <location>
        <begin position="162"/>
        <end position="191"/>
    </location>
</feature>
<dbReference type="SUPFAM" id="SSF52047">
    <property type="entry name" value="RNI-like"/>
    <property type="match status" value="1"/>
</dbReference>
<evidence type="ECO:0000313" key="6">
    <source>
        <dbReference type="EMBL" id="JAS18518.1"/>
    </source>
</evidence>
<dbReference type="InterPro" id="IPR032675">
    <property type="entry name" value="LRR_dom_sf"/>
</dbReference>
<accession>A0A1B6CYQ3</accession>
<keyword evidence="1" id="KW-0833">Ubl conjugation pathway</keyword>
<dbReference type="CDD" id="cd00590">
    <property type="entry name" value="RRM_SF"/>
    <property type="match status" value="1"/>
</dbReference>
<dbReference type="SMART" id="SM00360">
    <property type="entry name" value="RRM"/>
    <property type="match status" value="1"/>
</dbReference>
<evidence type="ECO:0000256" key="2">
    <source>
        <dbReference type="ARBA" id="ARBA00022884"/>
    </source>
</evidence>
<reference evidence="6" key="1">
    <citation type="submission" date="2015-12" db="EMBL/GenBank/DDBJ databases">
        <title>De novo transcriptome assembly of four potential Pierce s Disease insect vectors from Arizona vineyards.</title>
        <authorList>
            <person name="Tassone E.E."/>
        </authorList>
    </citation>
    <scope>NUCLEOTIDE SEQUENCE</scope>
</reference>
<dbReference type="SUPFAM" id="SSF81383">
    <property type="entry name" value="F-box domain"/>
    <property type="match status" value="1"/>
</dbReference>
<dbReference type="PROSITE" id="PS50102">
    <property type="entry name" value="RRM"/>
    <property type="match status" value="1"/>
</dbReference>
<gene>
    <name evidence="6" type="ORF">g.38536</name>
</gene>
<keyword evidence="2 3" id="KW-0694">RNA-binding</keyword>
<dbReference type="InterPro" id="IPR006553">
    <property type="entry name" value="Leu-rich_rpt_Cys-con_subtyp"/>
</dbReference>
<name>A0A1B6CYQ3_9HEMI</name>
<dbReference type="InterPro" id="IPR001810">
    <property type="entry name" value="F-box_dom"/>
</dbReference>
<dbReference type="GO" id="GO:0031146">
    <property type="term" value="P:SCF-dependent proteasomal ubiquitin-dependent protein catabolic process"/>
    <property type="evidence" value="ECO:0007669"/>
    <property type="project" value="TreeGrafter"/>
</dbReference>
<protein>
    <recommendedName>
        <fullName evidence="5">RRM domain-containing protein</fullName>
    </recommendedName>
</protein>
<dbReference type="EMBL" id="GEDC01018780">
    <property type="protein sequence ID" value="JAS18518.1"/>
    <property type="molecule type" value="Transcribed_RNA"/>
</dbReference>
<proteinExistence type="predicted"/>
<organism evidence="6">
    <name type="scientific">Clastoptera arizonana</name>
    <name type="common">Arizona spittle bug</name>
    <dbReference type="NCBI Taxonomy" id="38151"/>
    <lineage>
        <taxon>Eukaryota</taxon>
        <taxon>Metazoa</taxon>
        <taxon>Ecdysozoa</taxon>
        <taxon>Arthropoda</taxon>
        <taxon>Hexapoda</taxon>
        <taxon>Insecta</taxon>
        <taxon>Pterygota</taxon>
        <taxon>Neoptera</taxon>
        <taxon>Paraneoptera</taxon>
        <taxon>Hemiptera</taxon>
        <taxon>Auchenorrhyncha</taxon>
        <taxon>Cercopoidea</taxon>
        <taxon>Clastopteridae</taxon>
        <taxon>Clastoptera</taxon>
    </lineage>
</organism>